<accession>A0AAN7KJL6</accession>
<proteinExistence type="predicted"/>
<dbReference type="AlphaFoldDB" id="A0AAN7KJL6"/>
<sequence length="172" mass="18217">MKIGMGAAPWLAFLHSSEKSVIYGDFEASNILLDQVEQVKLPLISDRYISQPCFLVSGQLIMVSSSLDLQDFNAKLSDFGLAKLGPTDGSSQVTKVMGTMVMQLPSTLQPVPGRQPEEAALNAGGALRAGKDQPDQGDPEGTEAEASAPAIKNHHRQTGGALTPLPFISKSP</sequence>
<dbReference type="Gene3D" id="1.10.510.10">
    <property type="entry name" value="Transferase(Phosphotransferase) domain 1"/>
    <property type="match status" value="1"/>
</dbReference>
<dbReference type="SUPFAM" id="SSF56112">
    <property type="entry name" value="Protein kinase-like (PK-like)"/>
    <property type="match status" value="1"/>
</dbReference>
<evidence type="ECO:0000313" key="3">
    <source>
        <dbReference type="EMBL" id="KAK4767730.1"/>
    </source>
</evidence>
<dbReference type="InterPro" id="IPR000719">
    <property type="entry name" value="Prot_kinase_dom"/>
</dbReference>
<reference evidence="3 4" key="1">
    <citation type="journal article" date="2023" name="Hortic Res">
        <title>Pangenome of water caltrop reveals structural variations and asymmetric subgenome divergence after allopolyploidization.</title>
        <authorList>
            <person name="Zhang X."/>
            <person name="Chen Y."/>
            <person name="Wang L."/>
            <person name="Yuan Y."/>
            <person name="Fang M."/>
            <person name="Shi L."/>
            <person name="Lu R."/>
            <person name="Comes H.P."/>
            <person name="Ma Y."/>
            <person name="Chen Y."/>
            <person name="Huang G."/>
            <person name="Zhou Y."/>
            <person name="Zheng Z."/>
            <person name="Qiu Y."/>
        </authorList>
    </citation>
    <scope>NUCLEOTIDE SEQUENCE [LARGE SCALE GENOMIC DNA]</scope>
    <source>
        <tissue evidence="3">Roots</tissue>
    </source>
</reference>
<evidence type="ECO:0000256" key="1">
    <source>
        <dbReference type="SAM" id="MobiDB-lite"/>
    </source>
</evidence>
<dbReference type="InterPro" id="IPR011009">
    <property type="entry name" value="Kinase-like_dom_sf"/>
</dbReference>
<dbReference type="Proteomes" id="UP001345219">
    <property type="component" value="Chromosome 3"/>
</dbReference>
<name>A0AAN7KJL6_9MYRT</name>
<protein>
    <recommendedName>
        <fullName evidence="2">Protein kinase domain-containing protein</fullName>
    </recommendedName>
</protein>
<dbReference type="EMBL" id="JAXIOK010000006">
    <property type="protein sequence ID" value="KAK4767730.1"/>
    <property type="molecule type" value="Genomic_DNA"/>
</dbReference>
<gene>
    <name evidence="3" type="ORF">SAY87_002871</name>
</gene>
<dbReference type="GO" id="GO:0004672">
    <property type="term" value="F:protein kinase activity"/>
    <property type="evidence" value="ECO:0007669"/>
    <property type="project" value="InterPro"/>
</dbReference>
<dbReference type="GO" id="GO:0005524">
    <property type="term" value="F:ATP binding"/>
    <property type="evidence" value="ECO:0007669"/>
    <property type="project" value="InterPro"/>
</dbReference>
<dbReference type="InterPro" id="IPR050823">
    <property type="entry name" value="Plant_Ser_Thr_Prot_Kinase"/>
</dbReference>
<dbReference type="PANTHER" id="PTHR45621">
    <property type="entry name" value="OS01G0588500 PROTEIN-RELATED"/>
    <property type="match status" value="1"/>
</dbReference>
<organism evidence="3 4">
    <name type="scientific">Trapa incisa</name>
    <dbReference type="NCBI Taxonomy" id="236973"/>
    <lineage>
        <taxon>Eukaryota</taxon>
        <taxon>Viridiplantae</taxon>
        <taxon>Streptophyta</taxon>
        <taxon>Embryophyta</taxon>
        <taxon>Tracheophyta</taxon>
        <taxon>Spermatophyta</taxon>
        <taxon>Magnoliopsida</taxon>
        <taxon>eudicotyledons</taxon>
        <taxon>Gunneridae</taxon>
        <taxon>Pentapetalae</taxon>
        <taxon>rosids</taxon>
        <taxon>malvids</taxon>
        <taxon>Myrtales</taxon>
        <taxon>Lythraceae</taxon>
        <taxon>Trapa</taxon>
    </lineage>
</organism>
<feature type="region of interest" description="Disordered" evidence="1">
    <location>
        <begin position="124"/>
        <end position="172"/>
    </location>
</feature>
<evidence type="ECO:0000259" key="2">
    <source>
        <dbReference type="PROSITE" id="PS50011"/>
    </source>
</evidence>
<dbReference type="PROSITE" id="PS50011">
    <property type="entry name" value="PROTEIN_KINASE_DOM"/>
    <property type="match status" value="1"/>
</dbReference>
<comment type="caution">
    <text evidence="3">The sequence shown here is derived from an EMBL/GenBank/DDBJ whole genome shotgun (WGS) entry which is preliminary data.</text>
</comment>
<evidence type="ECO:0000313" key="4">
    <source>
        <dbReference type="Proteomes" id="UP001345219"/>
    </source>
</evidence>
<keyword evidence="4" id="KW-1185">Reference proteome</keyword>
<feature type="domain" description="Protein kinase" evidence="2">
    <location>
        <begin position="1"/>
        <end position="172"/>
    </location>
</feature>